<proteinExistence type="predicted"/>
<organism evidence="1 2">
    <name type="scientific">Segatella oulorum</name>
    <dbReference type="NCBI Taxonomy" id="28136"/>
    <lineage>
        <taxon>Bacteria</taxon>
        <taxon>Pseudomonadati</taxon>
        <taxon>Bacteroidota</taxon>
        <taxon>Bacteroidia</taxon>
        <taxon>Bacteroidales</taxon>
        <taxon>Prevotellaceae</taxon>
        <taxon>Segatella</taxon>
    </lineage>
</organism>
<evidence type="ECO:0000313" key="1">
    <source>
        <dbReference type="EMBL" id="SKA05784.1"/>
    </source>
</evidence>
<evidence type="ECO:0000313" key="2">
    <source>
        <dbReference type="Proteomes" id="UP000190065"/>
    </source>
</evidence>
<protein>
    <submittedName>
        <fullName evidence="1">Uncharacterized protein</fullName>
    </submittedName>
</protein>
<dbReference type="Proteomes" id="UP000190065">
    <property type="component" value="Unassembled WGS sequence"/>
</dbReference>
<sequence length="44" mass="5476">MVESQYYTSQIRGNIVVTNNLWTLILFVNEKGEKVFEYRRFFWR</sequence>
<accession>A0A1T4QQ29</accession>
<reference evidence="1 2" key="1">
    <citation type="submission" date="2017-02" db="EMBL/GenBank/DDBJ databases">
        <authorList>
            <person name="Peterson S.W."/>
        </authorList>
    </citation>
    <scope>NUCLEOTIDE SEQUENCE [LARGE SCALE GENOMIC DNA]</scope>
    <source>
        <strain evidence="1 2">ATCC 43324</strain>
    </source>
</reference>
<dbReference type="EMBL" id="FUXK01000024">
    <property type="protein sequence ID" value="SKA05784.1"/>
    <property type="molecule type" value="Genomic_DNA"/>
</dbReference>
<dbReference type="STRING" id="28136.SAMN02745202_01901"/>
<name>A0A1T4QQ29_9BACT</name>
<gene>
    <name evidence="1" type="ORF">SAMN02745202_01901</name>
</gene>
<dbReference type="AlphaFoldDB" id="A0A1T4QQ29"/>